<comment type="subcellular location">
    <subcellularLocation>
        <location evidence="1">Cell membrane</location>
        <topology evidence="1">Multi-pass membrane protein</topology>
    </subcellularLocation>
</comment>
<sequence length="647" mass="71467">MTADPLQRVIFIINYGHNKSWAVGIMFIALSAFIAALPHFIYGPGQDALHIIQSQITYNQTSNKGSSGELCYAPFEPSCEAEDEGVHVGPVVFLFLGQFFVGIGSSIYWSVGVPYMDDNISKKTSPQYYAVSYIVRTMGPVMGYPLGSLCLSLWINPGESPTISPKDPRWLGAWWLGFLYIGTGLILVGVFIVFFPHKIPETLQREVHQVAQMVAKEEKYGGKRAISYFVEAHRSTQTKENPSMKNLFKALKRLLTNKIYMGILFKLSSFVLGSIAYFSFMPKYLENQFMKSASQANYLMGGSMAISTVLGIGLSGIIMRSWRPGPKIITGYLTFITLFLGVTMGSLMFVGCPKLNILGPIATVEGSVPPSCSLDCGCTDRFEPVCSSDGHTVYYSACYAGCSTVDTSLSPPLYSDCRCITNSEAIPRLSTSTLTVGDVNEVYRYNDNNTSGKPIDDLVDLVLQKSDDNQWGPWAVRGYCEESCDSMLYFYLTIVIVSSILSASGEVGRVLVLLRCVADRDKGLAMGTMIVFISLVANIPGPIIMGAVVDSACLVWDTSCGKEGNCWFYDSEQFRYIIHIVPSIFMFISMLGDFVVFYHSDKIDIYGEKDPDDLNDGGKENEMSMKETNLQVEKPKSQLEDTLAFTT</sequence>
<dbReference type="CDD" id="cd17336">
    <property type="entry name" value="MFS_SLCO_OATP"/>
    <property type="match status" value="1"/>
</dbReference>
<keyword evidence="3" id="KW-1003">Cell membrane</keyword>
<feature type="transmembrane region" description="Helical" evidence="9">
    <location>
        <begin position="21"/>
        <end position="41"/>
    </location>
</feature>
<dbReference type="EMBL" id="CAXKWB010011392">
    <property type="protein sequence ID" value="CAL4101153.1"/>
    <property type="molecule type" value="Genomic_DNA"/>
</dbReference>
<keyword evidence="6 9" id="KW-0472">Membrane</keyword>
<comment type="caution">
    <text evidence="11">The sequence shown here is derived from an EMBL/GenBank/DDBJ whole genome shotgun (WGS) entry which is preliminary data.</text>
</comment>
<dbReference type="InterPro" id="IPR004156">
    <property type="entry name" value="OATP"/>
</dbReference>
<feature type="transmembrane region" description="Helical" evidence="9">
    <location>
        <begin position="259"/>
        <end position="278"/>
    </location>
</feature>
<dbReference type="GO" id="GO:0015347">
    <property type="term" value="F:sodium-independent organic anion transmembrane transporter activity"/>
    <property type="evidence" value="ECO:0007669"/>
    <property type="project" value="TreeGrafter"/>
</dbReference>
<keyword evidence="7" id="KW-1015">Disulfide bond</keyword>
<dbReference type="Proteomes" id="UP001497623">
    <property type="component" value="Unassembled WGS sequence"/>
</dbReference>
<evidence type="ECO:0000259" key="10">
    <source>
        <dbReference type="PROSITE" id="PS51465"/>
    </source>
</evidence>
<dbReference type="Pfam" id="PF03137">
    <property type="entry name" value="OATP"/>
    <property type="match status" value="1"/>
</dbReference>
<evidence type="ECO:0000256" key="9">
    <source>
        <dbReference type="SAM" id="Phobius"/>
    </source>
</evidence>
<dbReference type="GO" id="GO:0016323">
    <property type="term" value="C:basolateral plasma membrane"/>
    <property type="evidence" value="ECO:0007669"/>
    <property type="project" value="TreeGrafter"/>
</dbReference>
<feature type="non-terminal residue" evidence="11">
    <location>
        <position position="647"/>
    </location>
</feature>
<feature type="region of interest" description="Disordered" evidence="8">
    <location>
        <begin position="609"/>
        <end position="647"/>
    </location>
</feature>
<dbReference type="GO" id="GO:0043252">
    <property type="term" value="P:sodium-independent organic anion transport"/>
    <property type="evidence" value="ECO:0007669"/>
    <property type="project" value="TreeGrafter"/>
</dbReference>
<feature type="transmembrane region" description="Helical" evidence="9">
    <location>
        <begin position="175"/>
        <end position="195"/>
    </location>
</feature>
<keyword evidence="5 9" id="KW-1133">Transmembrane helix</keyword>
<evidence type="ECO:0000256" key="3">
    <source>
        <dbReference type="ARBA" id="ARBA00022475"/>
    </source>
</evidence>
<protein>
    <recommendedName>
        <fullName evidence="10">Kazal-like domain-containing protein</fullName>
    </recommendedName>
</protein>
<keyword evidence="12" id="KW-1185">Reference proteome</keyword>
<evidence type="ECO:0000256" key="8">
    <source>
        <dbReference type="SAM" id="MobiDB-lite"/>
    </source>
</evidence>
<evidence type="ECO:0000256" key="5">
    <source>
        <dbReference type="ARBA" id="ARBA00022989"/>
    </source>
</evidence>
<feature type="transmembrane region" description="Helical" evidence="9">
    <location>
        <begin position="331"/>
        <end position="351"/>
    </location>
</feature>
<feature type="transmembrane region" description="Helical" evidence="9">
    <location>
        <begin position="576"/>
        <end position="598"/>
    </location>
</feature>
<feature type="transmembrane region" description="Helical" evidence="9">
    <location>
        <begin position="298"/>
        <end position="319"/>
    </location>
</feature>
<feature type="transmembrane region" description="Helical" evidence="9">
    <location>
        <begin position="524"/>
        <end position="549"/>
    </location>
</feature>
<evidence type="ECO:0000256" key="1">
    <source>
        <dbReference type="ARBA" id="ARBA00004651"/>
    </source>
</evidence>
<dbReference type="PROSITE" id="PS51465">
    <property type="entry name" value="KAZAL_2"/>
    <property type="match status" value="1"/>
</dbReference>
<dbReference type="SUPFAM" id="SSF100895">
    <property type="entry name" value="Kazal-type serine protease inhibitors"/>
    <property type="match status" value="1"/>
</dbReference>
<dbReference type="AlphaFoldDB" id="A0AAV2QVW6"/>
<dbReference type="InterPro" id="IPR002350">
    <property type="entry name" value="Kazal_dom"/>
</dbReference>
<dbReference type="InterPro" id="IPR036259">
    <property type="entry name" value="MFS_trans_sf"/>
</dbReference>
<dbReference type="Pfam" id="PF07648">
    <property type="entry name" value="Kazal_2"/>
    <property type="match status" value="1"/>
</dbReference>
<evidence type="ECO:0000256" key="6">
    <source>
        <dbReference type="ARBA" id="ARBA00023136"/>
    </source>
</evidence>
<accession>A0AAV2QVW6</accession>
<comment type="similarity">
    <text evidence="2">Belongs to the organo anion transporter (TC 2.A.60) family.</text>
</comment>
<dbReference type="PANTHER" id="PTHR11388">
    <property type="entry name" value="ORGANIC ANION TRANSPORTER"/>
    <property type="match status" value="1"/>
</dbReference>
<evidence type="ECO:0000256" key="2">
    <source>
        <dbReference type="ARBA" id="ARBA00009657"/>
    </source>
</evidence>
<evidence type="ECO:0000256" key="4">
    <source>
        <dbReference type="ARBA" id="ARBA00022692"/>
    </source>
</evidence>
<feature type="transmembrane region" description="Helical" evidence="9">
    <location>
        <begin position="133"/>
        <end position="155"/>
    </location>
</feature>
<dbReference type="PANTHER" id="PTHR11388:SF76">
    <property type="entry name" value="SOLUTE CARRIER ORGANIC ANION TRANSPORTER FAMILY MEMBER"/>
    <property type="match status" value="1"/>
</dbReference>
<feature type="transmembrane region" description="Helical" evidence="9">
    <location>
        <begin position="488"/>
        <end position="512"/>
    </location>
</feature>
<evidence type="ECO:0000313" key="12">
    <source>
        <dbReference type="Proteomes" id="UP001497623"/>
    </source>
</evidence>
<feature type="compositionally biased region" description="Basic and acidic residues" evidence="8">
    <location>
        <begin position="616"/>
        <end position="625"/>
    </location>
</feature>
<name>A0AAV2QVW6_MEGNR</name>
<evidence type="ECO:0000256" key="7">
    <source>
        <dbReference type="ARBA" id="ARBA00023157"/>
    </source>
</evidence>
<organism evidence="11 12">
    <name type="scientific">Meganyctiphanes norvegica</name>
    <name type="common">Northern krill</name>
    <name type="synonym">Thysanopoda norvegica</name>
    <dbReference type="NCBI Taxonomy" id="48144"/>
    <lineage>
        <taxon>Eukaryota</taxon>
        <taxon>Metazoa</taxon>
        <taxon>Ecdysozoa</taxon>
        <taxon>Arthropoda</taxon>
        <taxon>Crustacea</taxon>
        <taxon>Multicrustacea</taxon>
        <taxon>Malacostraca</taxon>
        <taxon>Eumalacostraca</taxon>
        <taxon>Eucarida</taxon>
        <taxon>Euphausiacea</taxon>
        <taxon>Euphausiidae</taxon>
        <taxon>Meganyctiphanes</taxon>
    </lineage>
</organism>
<evidence type="ECO:0000313" key="11">
    <source>
        <dbReference type="EMBL" id="CAL4101153.1"/>
    </source>
</evidence>
<feature type="domain" description="Kazal-like" evidence="10">
    <location>
        <begin position="366"/>
        <end position="421"/>
    </location>
</feature>
<gene>
    <name evidence="11" type="ORF">MNOR_LOCUS16951</name>
</gene>
<feature type="transmembrane region" description="Helical" evidence="9">
    <location>
        <begin position="91"/>
        <end position="112"/>
    </location>
</feature>
<reference evidence="11 12" key="1">
    <citation type="submission" date="2024-05" db="EMBL/GenBank/DDBJ databases">
        <authorList>
            <person name="Wallberg A."/>
        </authorList>
    </citation>
    <scope>NUCLEOTIDE SEQUENCE [LARGE SCALE GENOMIC DNA]</scope>
</reference>
<dbReference type="Gene3D" id="1.20.1250.20">
    <property type="entry name" value="MFS general substrate transporter like domains"/>
    <property type="match status" value="1"/>
</dbReference>
<keyword evidence="4 9" id="KW-0812">Transmembrane</keyword>
<dbReference type="SUPFAM" id="SSF103473">
    <property type="entry name" value="MFS general substrate transporter"/>
    <property type="match status" value="1"/>
</dbReference>
<dbReference type="InterPro" id="IPR036058">
    <property type="entry name" value="Kazal_dom_sf"/>
</dbReference>
<proteinExistence type="inferred from homology"/>